<accession>A0A937JZU8</accession>
<evidence type="ECO:0000313" key="2">
    <source>
        <dbReference type="EMBL" id="MBL3657009.1"/>
    </source>
</evidence>
<reference evidence="2" key="1">
    <citation type="submission" date="2021-01" db="EMBL/GenBank/DDBJ databases">
        <title>Fulvivirga kasyanovii gen. nov., sp nov., a novel member of the phylum Bacteroidetes isolated from seawater in a mussel farm.</title>
        <authorList>
            <person name="Zhao L.-H."/>
            <person name="Wang Z.-J."/>
        </authorList>
    </citation>
    <scope>NUCLEOTIDE SEQUENCE</scope>
    <source>
        <strain evidence="2">2943</strain>
    </source>
</reference>
<proteinExistence type="predicted"/>
<evidence type="ECO:0000259" key="1">
    <source>
        <dbReference type="Pfam" id="PF14028"/>
    </source>
</evidence>
<keyword evidence="3" id="KW-1185">Reference proteome</keyword>
<dbReference type="EMBL" id="JAESIY010000006">
    <property type="protein sequence ID" value="MBL3657009.1"/>
    <property type="molecule type" value="Genomic_DNA"/>
</dbReference>
<dbReference type="Pfam" id="PF14028">
    <property type="entry name" value="Lant_dehydr_C"/>
    <property type="match status" value="1"/>
</dbReference>
<dbReference type="Proteomes" id="UP000659388">
    <property type="component" value="Unassembled WGS sequence"/>
</dbReference>
<dbReference type="InterPro" id="IPR023809">
    <property type="entry name" value="Thiopep_bacteriocin_synth_dom"/>
</dbReference>
<evidence type="ECO:0000313" key="3">
    <source>
        <dbReference type="Proteomes" id="UP000659388"/>
    </source>
</evidence>
<organism evidence="2 3">
    <name type="scientific">Fulvivirga sediminis</name>
    <dbReference type="NCBI Taxonomy" id="2803949"/>
    <lineage>
        <taxon>Bacteria</taxon>
        <taxon>Pseudomonadati</taxon>
        <taxon>Bacteroidota</taxon>
        <taxon>Cytophagia</taxon>
        <taxon>Cytophagales</taxon>
        <taxon>Fulvivirgaceae</taxon>
        <taxon>Fulvivirga</taxon>
    </lineage>
</organism>
<comment type="caution">
    <text evidence="2">The sequence shown here is derived from an EMBL/GenBank/DDBJ whole genome shotgun (WGS) entry which is preliminary data.</text>
</comment>
<dbReference type="RefSeq" id="WP_202244804.1">
    <property type="nucleotide sequence ID" value="NZ_JAESIY010000006.1"/>
</dbReference>
<feature type="domain" description="Thiopeptide-type bacteriocin biosynthesis" evidence="1">
    <location>
        <begin position="12"/>
        <end position="327"/>
    </location>
</feature>
<gene>
    <name evidence="2" type="ORF">JL102_12755</name>
</gene>
<protein>
    <recommendedName>
        <fullName evidence="1">Thiopeptide-type bacteriocin biosynthesis domain-containing protein</fullName>
    </recommendedName>
</protein>
<name>A0A937JZU8_9BACT</name>
<sequence length="331" mass="39093">MRVPELNEEKSWMAAHIYYSEPWENLLIKGLFPLIMSEDFRKSMDQFFFIRFWERGPHIRLRVKGEEKVLEDTLKPLVSAHFNSYFTSYSSKRNGFNEQDISGWYDNNSIQYLSYDPEIVRYGGASLLPLAEKQFQASSFAVLSLLRDNSEEWDYSSALGAGIQLHLSFAFAAGMNEREVLLFFNQVFQNWFPRAYQVYAENITKRELNERKHHTLKVFKSNLDAQKEVLIPHVKTVWQALRRGEGFENDILNDWIISNQKITKEMTNEVNSDRFSFPSLFKVYKTLETSEQNQRLWSVYDSLIHMTNNRLGIRNHDEGYLAYLMYESFKA</sequence>
<dbReference type="AlphaFoldDB" id="A0A937JZU8"/>